<reference evidence="9" key="1">
    <citation type="submission" date="2020-12" db="EMBL/GenBank/DDBJ databases">
        <title>Bacterial taxonomy.</title>
        <authorList>
            <person name="Pan X."/>
        </authorList>
    </citation>
    <scope>NUCLEOTIDE SEQUENCE</scope>
    <source>
        <strain evidence="9">M0105</strain>
    </source>
</reference>
<keyword evidence="10" id="KW-1185">Reference proteome</keyword>
<keyword evidence="9" id="KW-0969">Cilium</keyword>
<evidence type="ECO:0000256" key="2">
    <source>
        <dbReference type="ARBA" id="ARBA00009677"/>
    </source>
</evidence>
<dbReference type="PANTHER" id="PTHR30435:SF1">
    <property type="entry name" value="FLAGELLAR HOOK PROTEIN FLGE"/>
    <property type="match status" value="1"/>
</dbReference>
<evidence type="ECO:0000256" key="5">
    <source>
        <dbReference type="RuleBase" id="RU362116"/>
    </source>
</evidence>
<evidence type="ECO:0000256" key="3">
    <source>
        <dbReference type="ARBA" id="ARBA00019015"/>
    </source>
</evidence>
<name>A0A8J7MAD8_9RHOB</name>
<comment type="subcellular location">
    <subcellularLocation>
        <location evidence="1 5">Bacterial flagellum basal body</location>
    </subcellularLocation>
</comment>
<dbReference type="InterPro" id="IPR001444">
    <property type="entry name" value="Flag_bb_rod_N"/>
</dbReference>
<evidence type="ECO:0000256" key="1">
    <source>
        <dbReference type="ARBA" id="ARBA00004117"/>
    </source>
</evidence>
<feature type="domain" description="Flagellar basal body rod protein N-terminal" evidence="6">
    <location>
        <begin position="9"/>
        <end position="37"/>
    </location>
</feature>
<feature type="domain" description="Flagellar basal-body/hook protein C-terminal" evidence="7">
    <location>
        <begin position="393"/>
        <end position="433"/>
    </location>
</feature>
<dbReference type="Pfam" id="PF00460">
    <property type="entry name" value="Flg_bb_rod"/>
    <property type="match status" value="1"/>
</dbReference>
<comment type="caution">
    <text evidence="9">The sequence shown here is derived from an EMBL/GenBank/DDBJ whole genome shotgun (WGS) entry which is preliminary data.</text>
</comment>
<evidence type="ECO:0000259" key="8">
    <source>
        <dbReference type="Pfam" id="PF07559"/>
    </source>
</evidence>
<evidence type="ECO:0000259" key="7">
    <source>
        <dbReference type="Pfam" id="PF06429"/>
    </source>
</evidence>
<evidence type="ECO:0000313" key="10">
    <source>
        <dbReference type="Proteomes" id="UP000655420"/>
    </source>
</evidence>
<dbReference type="RefSeq" id="WP_200613375.1">
    <property type="nucleotide sequence ID" value="NZ_JAEHHL010000015.1"/>
</dbReference>
<dbReference type="EMBL" id="JAEHHL010000015">
    <property type="protein sequence ID" value="MBK0401166.1"/>
    <property type="molecule type" value="Genomic_DNA"/>
</dbReference>
<dbReference type="GO" id="GO:0009424">
    <property type="term" value="C:bacterial-type flagellum hook"/>
    <property type="evidence" value="ECO:0007669"/>
    <property type="project" value="TreeGrafter"/>
</dbReference>
<dbReference type="PANTHER" id="PTHR30435">
    <property type="entry name" value="FLAGELLAR PROTEIN"/>
    <property type="match status" value="1"/>
</dbReference>
<evidence type="ECO:0000313" key="9">
    <source>
        <dbReference type="EMBL" id="MBK0401166.1"/>
    </source>
</evidence>
<dbReference type="InterPro" id="IPR037925">
    <property type="entry name" value="FlgE/F/G-like"/>
</dbReference>
<sequence>MSLSSSLGAAVAGLQANSTRLAVISDNIANSSTPGFRRADVDFASLVVSGSSSVFSAGGVQAAAYRDVATAGAPIGTTNATDIAITGRGMLPVTLATAVDQPASQRPFQLTGTGSFSLNDEGVLVTRSGLALLGFPTDASGQVAAGVVRDGPTSLEPVRVSNAQIAAEPTSLIKLGANLPATATDAGASGAPFTTTIPYYDGVGRENRLTVTFTPIVPASGSSNTWTVSFDDSAVGATNPIAELSVTFDDSPAGRGAVDTVTVMSGATYSAANGVATIATGAGPIDVVVGAAGVEGGLTQLAASFTPTGVTSDGARAGIFTGLELDNDGTLLGVYDTGQRLALYRIPVVDVPNPNGLTAVDNQAFTISSESGRPFLWDANTGPVGGISGFSSQQSTVDIAKELTNLIQTQRAYSSNATTIRTVDEMLQETTNLKR</sequence>
<keyword evidence="9" id="KW-0282">Flagellum</keyword>
<comment type="function">
    <text evidence="5">A flexible structure which links the flagellar filament to the drive apparatus in the basal body.</text>
</comment>
<keyword evidence="9" id="KW-0966">Cell projection</keyword>
<dbReference type="Pfam" id="PF06429">
    <property type="entry name" value="Flg_bbr_C"/>
    <property type="match status" value="1"/>
</dbReference>
<dbReference type="Gene3D" id="2.60.98.20">
    <property type="entry name" value="Flagellar hook protein FlgE"/>
    <property type="match status" value="1"/>
</dbReference>
<organism evidence="9 10">
    <name type="scientific">Thermohalobaculum xanthum</name>
    <dbReference type="NCBI Taxonomy" id="2753746"/>
    <lineage>
        <taxon>Bacteria</taxon>
        <taxon>Pseudomonadati</taxon>
        <taxon>Pseudomonadota</taxon>
        <taxon>Alphaproteobacteria</taxon>
        <taxon>Rhodobacterales</taxon>
        <taxon>Paracoccaceae</taxon>
        <taxon>Thermohalobaculum</taxon>
    </lineage>
</organism>
<dbReference type="InterPro" id="IPR019776">
    <property type="entry name" value="Flagellar_basal_body_rod_CS"/>
</dbReference>
<dbReference type="GO" id="GO:0009425">
    <property type="term" value="C:bacterial-type flagellum basal body"/>
    <property type="evidence" value="ECO:0007669"/>
    <property type="project" value="UniProtKB-SubCell"/>
</dbReference>
<dbReference type="NCBIfam" id="TIGR03506">
    <property type="entry name" value="FlgEFG_subfam"/>
    <property type="match status" value="1"/>
</dbReference>
<dbReference type="AlphaFoldDB" id="A0A8J7MAD8"/>
<dbReference type="InterPro" id="IPR020013">
    <property type="entry name" value="Flagellar_FlgE/F/G"/>
</dbReference>
<dbReference type="InterPro" id="IPR037058">
    <property type="entry name" value="Falgellar_hook_FlgE_sf"/>
</dbReference>
<comment type="similarity">
    <text evidence="2 5">Belongs to the flagella basal body rod proteins family.</text>
</comment>
<gene>
    <name evidence="9" type="ORF">H0I76_18360</name>
</gene>
<dbReference type="Pfam" id="PF07559">
    <property type="entry name" value="FlgE_D2"/>
    <property type="match status" value="1"/>
</dbReference>
<dbReference type="InterPro" id="IPR010930">
    <property type="entry name" value="Flg_bb/hook_C_dom"/>
</dbReference>
<dbReference type="GO" id="GO:0005829">
    <property type="term" value="C:cytosol"/>
    <property type="evidence" value="ECO:0007669"/>
    <property type="project" value="TreeGrafter"/>
</dbReference>
<dbReference type="PROSITE" id="PS00588">
    <property type="entry name" value="FLAGELLA_BB_ROD"/>
    <property type="match status" value="1"/>
</dbReference>
<dbReference type="InterPro" id="IPR011491">
    <property type="entry name" value="FlgE_D2"/>
</dbReference>
<evidence type="ECO:0000259" key="6">
    <source>
        <dbReference type="Pfam" id="PF00460"/>
    </source>
</evidence>
<keyword evidence="4 5" id="KW-0975">Bacterial flagellum</keyword>
<dbReference type="Proteomes" id="UP000655420">
    <property type="component" value="Unassembled WGS sequence"/>
</dbReference>
<dbReference type="GO" id="GO:0071978">
    <property type="term" value="P:bacterial-type flagellum-dependent swarming motility"/>
    <property type="evidence" value="ECO:0007669"/>
    <property type="project" value="TreeGrafter"/>
</dbReference>
<dbReference type="SUPFAM" id="SSF117143">
    <property type="entry name" value="Flagellar hook protein flgE"/>
    <property type="match status" value="1"/>
</dbReference>
<protein>
    <recommendedName>
        <fullName evidence="3 5">Flagellar hook protein FlgE</fullName>
    </recommendedName>
</protein>
<evidence type="ECO:0000256" key="4">
    <source>
        <dbReference type="ARBA" id="ARBA00023143"/>
    </source>
</evidence>
<proteinExistence type="inferred from homology"/>
<feature type="domain" description="Flagellar hook protein FlgE D2" evidence="8">
    <location>
        <begin position="180"/>
        <end position="314"/>
    </location>
</feature>
<accession>A0A8J7MAD8</accession>